<dbReference type="InterPro" id="IPR040256">
    <property type="entry name" value="At4g02000-like"/>
</dbReference>
<dbReference type="EMBL" id="JABEZZ010000013">
    <property type="protein sequence ID" value="MBA0602452.1"/>
    <property type="molecule type" value="Genomic_DNA"/>
</dbReference>
<organism evidence="1 2">
    <name type="scientific">Gossypium raimondii</name>
    <name type="common">Peruvian cotton</name>
    <name type="synonym">Gossypium klotzschianum subsp. raimondii</name>
    <dbReference type="NCBI Taxonomy" id="29730"/>
    <lineage>
        <taxon>Eukaryota</taxon>
        <taxon>Viridiplantae</taxon>
        <taxon>Streptophyta</taxon>
        <taxon>Embryophyta</taxon>
        <taxon>Tracheophyta</taxon>
        <taxon>Spermatophyta</taxon>
        <taxon>Magnoliopsida</taxon>
        <taxon>eudicotyledons</taxon>
        <taxon>Gunneridae</taxon>
        <taxon>Pentapetalae</taxon>
        <taxon>rosids</taxon>
        <taxon>malvids</taxon>
        <taxon>Malvales</taxon>
        <taxon>Malvaceae</taxon>
        <taxon>Malvoideae</taxon>
        <taxon>Gossypium</taxon>
    </lineage>
</organism>
<dbReference type="PANTHER" id="PTHR31286:SF173">
    <property type="entry name" value="DUF4283 DOMAIN-CONTAINING PROTEIN"/>
    <property type="match status" value="1"/>
</dbReference>
<feature type="non-terminal residue" evidence="1">
    <location>
        <position position="471"/>
    </location>
</feature>
<evidence type="ECO:0000313" key="1">
    <source>
        <dbReference type="EMBL" id="MBA0602452.1"/>
    </source>
</evidence>
<evidence type="ECO:0008006" key="3">
    <source>
        <dbReference type="Google" id="ProtNLM"/>
    </source>
</evidence>
<evidence type="ECO:0000313" key="2">
    <source>
        <dbReference type="Proteomes" id="UP000593578"/>
    </source>
</evidence>
<comment type="caution">
    <text evidence="1">The sequence shown here is derived from an EMBL/GenBank/DDBJ whole genome shotgun (WGS) entry which is preliminary data.</text>
</comment>
<protein>
    <recommendedName>
        <fullName evidence="3">Zinc knuckle CX2CX4HX4C domain-containing protein</fullName>
    </recommendedName>
</protein>
<gene>
    <name evidence="1" type="ORF">Gorai_002632</name>
</gene>
<proteinExistence type="predicted"/>
<dbReference type="Proteomes" id="UP000593578">
    <property type="component" value="Unassembled WGS sequence"/>
</dbReference>
<dbReference type="AlphaFoldDB" id="A0A7J8QMT9"/>
<accession>A0A7J8QMT9</accession>
<reference evidence="1 2" key="1">
    <citation type="journal article" date="2019" name="Genome Biol. Evol.">
        <title>Insights into the evolution of the New World diploid cottons (Gossypium, subgenus Houzingenia) based on genome sequencing.</title>
        <authorList>
            <person name="Grover C.E."/>
            <person name="Arick M.A. 2nd"/>
            <person name="Thrash A."/>
            <person name="Conover J.L."/>
            <person name="Sanders W.S."/>
            <person name="Peterson D.G."/>
            <person name="Frelichowski J.E."/>
            <person name="Scheffler J.A."/>
            <person name="Scheffler B.E."/>
            <person name="Wendel J.F."/>
        </authorList>
    </citation>
    <scope>NUCLEOTIDE SEQUENCE [LARGE SCALE GENOMIC DNA]</scope>
    <source>
        <strain evidence="1">8</strain>
        <tissue evidence="1">Leaf</tissue>
    </source>
</reference>
<sequence>MEISSSLSSLDDKVTKKVRMRCKDAREDDHLMVVDDDGNRNGFEKPVTSSVSFKDMLLGISRGMGNSMHEQDKELRMIYSFLMMICLDTSSGLPDFLYRKSILMSIGKTIGHVIKLDDDTGNAHTGRFVPMAIFLDLNKPLVSKIKVDGRIQQVEYESLPNICFSYGRFGHLRDSCSFSPRHDQATKQGSYDDPILVENREESDMFGPWMAIGVRDSALSAKDDIMGCGLEKDKIDGALGLADPNANASFKKDIISSKVVAMPSIGLRIQGLSGPFKMSNRGLSLRASSSSLKFKDHKRLRRGSRNFRGKGSKFNVKALGRESVAEAMTRVVYRINSDGLIADTNNSQGEHLGSSEMTTFFRVVRDYFAEFDVDVTTFLETRVNGMKADGTIAKIGLDCSHRIESRDKQEHKILWDWLEQIAYSINKSYDTPKSVRFGSMTTRLVRSSHRLDCRPGFTYRTRFNQFLGLGL</sequence>
<name>A0A7J8QMT9_GOSRA</name>
<dbReference type="PANTHER" id="PTHR31286">
    <property type="entry name" value="GLYCINE-RICH CELL WALL STRUCTURAL PROTEIN 1.8-LIKE"/>
    <property type="match status" value="1"/>
</dbReference>